<name>A0A085VF12_PSESX</name>
<dbReference type="Proteomes" id="UP000028643">
    <property type="component" value="Unassembled WGS sequence"/>
</dbReference>
<dbReference type="RefSeq" id="WP_047572490.1">
    <property type="nucleotide sequence ID" value="NZ_JPQT01000063.1"/>
</dbReference>
<sequence length="524" mass="58813">MINKMAQQKNPTSIKDFLKKNLSNNPVGRHLINVWGSTPDEEIDDPINGMQTENNPDDDWGDLGGRKVNSGIRVAKDEEDNRLNDKQEMKLKEMLEEFSKNYGYKLSYSLLNNDYAMKDAAGNQMYNFQKNGNFKYTGYDLGGQQYKDIVKITAAQLRINGKRAYPFVAENDPKIPDSMQEKTLRLTIETLMEEGIGIDRIRIKSKKWGHLIDEYKNAEELKNEEMLGTSGIDSSANPSQAPPANEAQGEKAESKNEAKSESKPSEEAPKEDKKEVTAEQVANKDDAPVETAASVPEKPAYSVEQEVLRLKKNLAWALSEADGDIALLASKNKQFHKDNFEISFTKNAEMVHISNVRPNEDGNIVTVNISTDNITNGNVYIGQMDEYTKVIDAQKANGFLKHKLVEAVNFTKGDYEAFREKMQEDKSVTWGFTKDEKHLYASLEKENGDIEFGKVSLAKGYGEKLLESKKGLLSKADLEEDKKDGFSDSYDDVFFGADFHKMEGSGKAEEKPVIVKSSSTRLTV</sequence>
<evidence type="ECO:0000256" key="1">
    <source>
        <dbReference type="SAM" id="MobiDB-lite"/>
    </source>
</evidence>
<accession>A0A085VF12</accession>
<feature type="region of interest" description="Disordered" evidence="1">
    <location>
        <begin position="229"/>
        <end position="296"/>
    </location>
</feature>
<dbReference type="PATRIC" id="fig|317.174.peg.928"/>
<dbReference type="AlphaFoldDB" id="A0A085VF12"/>
<reference evidence="2 3" key="1">
    <citation type="submission" date="2014-07" db="EMBL/GenBank/DDBJ databases">
        <title>Draft Genome Sequences of Environmental Pseudomonas syringae strains.</title>
        <authorList>
            <person name="Baltrus D.A."/>
            <person name="Berge O."/>
            <person name="Morris C."/>
        </authorList>
    </citation>
    <scope>NUCLEOTIDE SEQUENCE [LARGE SCALE GENOMIC DNA]</scope>
    <source>
        <strain evidence="2 3">CEB003</strain>
    </source>
</reference>
<evidence type="ECO:0000313" key="3">
    <source>
        <dbReference type="Proteomes" id="UP000028643"/>
    </source>
</evidence>
<organism evidence="2 3">
    <name type="scientific">Pseudomonas syringae</name>
    <dbReference type="NCBI Taxonomy" id="317"/>
    <lineage>
        <taxon>Bacteria</taxon>
        <taxon>Pseudomonadati</taxon>
        <taxon>Pseudomonadota</taxon>
        <taxon>Gammaproteobacteria</taxon>
        <taxon>Pseudomonadales</taxon>
        <taxon>Pseudomonadaceae</taxon>
        <taxon>Pseudomonas</taxon>
    </lineage>
</organism>
<feature type="compositionally biased region" description="Basic and acidic residues" evidence="1">
    <location>
        <begin position="248"/>
        <end position="287"/>
    </location>
</feature>
<evidence type="ECO:0000313" key="2">
    <source>
        <dbReference type="EMBL" id="KFE54025.1"/>
    </source>
</evidence>
<protein>
    <submittedName>
        <fullName evidence="2">Uncharacterized protein</fullName>
    </submittedName>
</protein>
<dbReference type="EMBL" id="JPQT01000063">
    <property type="protein sequence ID" value="KFE54025.1"/>
    <property type="molecule type" value="Genomic_DNA"/>
</dbReference>
<gene>
    <name evidence="2" type="ORF">IV02_04565</name>
</gene>
<comment type="caution">
    <text evidence="2">The sequence shown here is derived from an EMBL/GenBank/DDBJ whole genome shotgun (WGS) entry which is preliminary data.</text>
</comment>
<proteinExistence type="predicted"/>